<organism evidence="5 6">
    <name type="scientific">Aquirufa echingensis</name>
    <dbReference type="NCBI Taxonomy" id="3096516"/>
    <lineage>
        <taxon>Bacteria</taxon>
        <taxon>Pseudomonadati</taxon>
        <taxon>Bacteroidota</taxon>
        <taxon>Cytophagia</taxon>
        <taxon>Cytophagales</taxon>
        <taxon>Flectobacillaceae</taxon>
        <taxon>Aquirufa</taxon>
    </lineage>
</organism>
<dbReference type="Proteomes" id="UP001598114">
    <property type="component" value="Unassembled WGS sequence"/>
</dbReference>
<dbReference type="CDD" id="cd08349">
    <property type="entry name" value="BLMA_like"/>
    <property type="match status" value="1"/>
</dbReference>
<keyword evidence="6" id="KW-1185">Reference proteome</keyword>
<dbReference type="RefSeq" id="WP_377974295.1">
    <property type="nucleotide sequence ID" value="NZ_JBBKYA010000001.1"/>
</dbReference>
<proteinExistence type="inferred from homology"/>
<comment type="caution">
    <text evidence="5">The sequence shown here is derived from an EMBL/GenBank/DDBJ whole genome shotgun (WGS) entry which is preliminary data.</text>
</comment>
<sequence>MLLTIIPKLPMRDKSRTKAYYVHGLGFAELADYGNYLILKKDEIEIHFFEFPGLNPLENYGQVYIRVLDIEALYQELVANNFPIHPNGVLSKKPWGQQEFSLLDPDHNLLTLGQAISN</sequence>
<dbReference type="PROSITE" id="PS51819">
    <property type="entry name" value="VOC"/>
    <property type="match status" value="1"/>
</dbReference>
<dbReference type="EMBL" id="JBBKYA010000001">
    <property type="protein sequence ID" value="MFD3274785.1"/>
    <property type="molecule type" value="Genomic_DNA"/>
</dbReference>
<dbReference type="SUPFAM" id="SSF54593">
    <property type="entry name" value="Glyoxalase/Bleomycin resistance protein/Dihydroxybiphenyl dioxygenase"/>
    <property type="match status" value="1"/>
</dbReference>
<evidence type="ECO:0000256" key="3">
    <source>
        <dbReference type="ARBA" id="ARBA00023251"/>
    </source>
</evidence>
<feature type="domain" description="VOC" evidence="4">
    <location>
        <begin position="1"/>
        <end position="115"/>
    </location>
</feature>
<dbReference type="Pfam" id="PF00903">
    <property type="entry name" value="Glyoxalase"/>
    <property type="match status" value="1"/>
</dbReference>
<evidence type="ECO:0000256" key="1">
    <source>
        <dbReference type="ARBA" id="ARBA00011051"/>
    </source>
</evidence>
<evidence type="ECO:0000256" key="2">
    <source>
        <dbReference type="ARBA" id="ARBA00021572"/>
    </source>
</evidence>
<protein>
    <recommendedName>
        <fullName evidence="2">Bleomycin resistance protein</fullName>
    </recommendedName>
</protein>
<dbReference type="Gene3D" id="3.10.180.10">
    <property type="entry name" value="2,3-Dihydroxybiphenyl 1,2-Dioxygenase, domain 1"/>
    <property type="match status" value="1"/>
</dbReference>
<keyword evidence="3" id="KW-0046">Antibiotic resistance</keyword>
<evidence type="ECO:0000313" key="6">
    <source>
        <dbReference type="Proteomes" id="UP001598114"/>
    </source>
</evidence>
<dbReference type="InterPro" id="IPR000335">
    <property type="entry name" value="Bleomycin-R"/>
</dbReference>
<dbReference type="InterPro" id="IPR037523">
    <property type="entry name" value="VOC_core"/>
</dbReference>
<gene>
    <name evidence="5" type="ORF">SKC38_00915</name>
</gene>
<evidence type="ECO:0000313" key="5">
    <source>
        <dbReference type="EMBL" id="MFD3274785.1"/>
    </source>
</evidence>
<accession>A0ABW6CV20</accession>
<dbReference type="InterPro" id="IPR004360">
    <property type="entry name" value="Glyas_Fos-R_dOase_dom"/>
</dbReference>
<evidence type="ECO:0000259" key="4">
    <source>
        <dbReference type="PROSITE" id="PS51819"/>
    </source>
</evidence>
<dbReference type="InterPro" id="IPR029068">
    <property type="entry name" value="Glyas_Bleomycin-R_OHBP_Dase"/>
</dbReference>
<comment type="similarity">
    <text evidence="1">Belongs to the bleomycin resistance protein family.</text>
</comment>
<reference evidence="5 6" key="1">
    <citation type="submission" date="2024-03" db="EMBL/GenBank/DDBJ databases">
        <title>Aquirufa genome sequencing.</title>
        <authorList>
            <person name="Pitt A."/>
            <person name="Hahn M.W."/>
        </authorList>
    </citation>
    <scope>NUCLEOTIDE SEQUENCE [LARGE SCALE GENOMIC DNA]</scope>
    <source>
        <strain evidence="5 6">PLAD-142S6K</strain>
    </source>
</reference>
<name>A0ABW6CV20_9BACT</name>